<comment type="similarity">
    <text evidence="1">Belongs to the metallo-beta-lactamase superfamily. Class-B beta-lactamase family.</text>
</comment>
<comment type="caution">
    <text evidence="3">The sequence shown here is derived from an EMBL/GenBank/DDBJ whole genome shotgun (WGS) entry which is preliminary data.</text>
</comment>
<dbReference type="Pfam" id="PF00753">
    <property type="entry name" value="Lactamase_B"/>
    <property type="match status" value="1"/>
</dbReference>
<dbReference type="SUPFAM" id="SSF56281">
    <property type="entry name" value="Metallo-hydrolase/oxidoreductase"/>
    <property type="match status" value="1"/>
</dbReference>
<dbReference type="PANTHER" id="PTHR42951">
    <property type="entry name" value="METALLO-BETA-LACTAMASE DOMAIN-CONTAINING"/>
    <property type="match status" value="1"/>
</dbReference>
<reference evidence="3 4" key="1">
    <citation type="submission" date="2018-08" db="EMBL/GenBank/DDBJ databases">
        <title>Thalassotalea euphylliae genome.</title>
        <authorList>
            <person name="Summers S."/>
            <person name="Rice S.A."/>
            <person name="Freckelton M.L."/>
            <person name="Nedved B.T."/>
            <person name="Hadfield M.G."/>
        </authorList>
    </citation>
    <scope>NUCLEOTIDE SEQUENCE [LARGE SCALE GENOMIC DNA]</scope>
    <source>
        <strain evidence="3 4">H1</strain>
    </source>
</reference>
<feature type="domain" description="Metallo-beta-lactamase" evidence="2">
    <location>
        <begin position="32"/>
        <end position="231"/>
    </location>
</feature>
<evidence type="ECO:0000313" key="3">
    <source>
        <dbReference type="EMBL" id="REL28828.1"/>
    </source>
</evidence>
<organism evidence="3 4">
    <name type="scientific">Thalassotalea euphylliae</name>
    <dbReference type="NCBI Taxonomy" id="1655234"/>
    <lineage>
        <taxon>Bacteria</taxon>
        <taxon>Pseudomonadati</taxon>
        <taxon>Pseudomonadota</taxon>
        <taxon>Gammaproteobacteria</taxon>
        <taxon>Alteromonadales</taxon>
        <taxon>Colwelliaceae</taxon>
        <taxon>Thalassotalea</taxon>
    </lineage>
</organism>
<accession>A0A3E0TW59</accession>
<dbReference type="InterPro" id="IPR036866">
    <property type="entry name" value="RibonucZ/Hydroxyglut_hydro"/>
</dbReference>
<dbReference type="OrthoDB" id="9802991at2"/>
<dbReference type="Proteomes" id="UP000256478">
    <property type="component" value="Unassembled WGS sequence"/>
</dbReference>
<keyword evidence="3" id="KW-0378">Hydrolase</keyword>
<dbReference type="SMART" id="SM00849">
    <property type="entry name" value="Lactamase_B"/>
    <property type="match status" value="1"/>
</dbReference>
<evidence type="ECO:0000259" key="2">
    <source>
        <dbReference type="SMART" id="SM00849"/>
    </source>
</evidence>
<dbReference type="InterPro" id="IPR050855">
    <property type="entry name" value="NDM-1-like"/>
</dbReference>
<sequence length="271" mass="30247">MTATAPALENPALVSTKVLSDNTTVFELTGYIQSIYLVKQADKLLLLDGCCRADISAIQGFIEQSLTLPFSALKLVVVTHMHPDHAGAAHKLRKLTGCKIAAANVDGHWYSGLDGKLMHLADIALANWVGQRKGKGKRNLWYNPKLSPDIKLDDGQTLPMFSDWQALFTQGHTDRDLSLYHQPTGKVYVADLMVTVKGRYIPPFPLFYPNRYQASLHRIKALSPSGIMLAHGGEVHPSDDDYQHLFERAPKVPLTHWRSVKIKLRKVLFGR</sequence>
<evidence type="ECO:0000313" key="4">
    <source>
        <dbReference type="Proteomes" id="UP000256478"/>
    </source>
</evidence>
<dbReference type="RefSeq" id="WP_116009852.1">
    <property type="nucleotide sequence ID" value="NZ_QUOU01000001.1"/>
</dbReference>
<dbReference type="PANTHER" id="PTHR42951:SF4">
    <property type="entry name" value="ACYL-COENZYME A THIOESTERASE MBLAC2"/>
    <property type="match status" value="1"/>
</dbReference>
<dbReference type="GO" id="GO:0017001">
    <property type="term" value="P:antibiotic catabolic process"/>
    <property type="evidence" value="ECO:0007669"/>
    <property type="project" value="UniProtKB-ARBA"/>
</dbReference>
<name>A0A3E0TW59_9GAMM</name>
<evidence type="ECO:0000256" key="1">
    <source>
        <dbReference type="ARBA" id="ARBA00005250"/>
    </source>
</evidence>
<proteinExistence type="inferred from homology"/>
<dbReference type="AlphaFoldDB" id="A0A3E0TW59"/>
<dbReference type="InterPro" id="IPR001279">
    <property type="entry name" value="Metallo-B-lactamas"/>
</dbReference>
<gene>
    <name evidence="3" type="ORF">DXX93_06510</name>
</gene>
<dbReference type="EMBL" id="QUOU01000001">
    <property type="protein sequence ID" value="REL28828.1"/>
    <property type="molecule type" value="Genomic_DNA"/>
</dbReference>
<dbReference type="GO" id="GO:0016787">
    <property type="term" value="F:hydrolase activity"/>
    <property type="evidence" value="ECO:0007669"/>
    <property type="project" value="UniProtKB-KW"/>
</dbReference>
<protein>
    <submittedName>
        <fullName evidence="3">MBL fold metallo-hydrolase</fullName>
    </submittedName>
</protein>
<dbReference type="Gene3D" id="3.60.15.10">
    <property type="entry name" value="Ribonuclease Z/Hydroxyacylglutathione hydrolase-like"/>
    <property type="match status" value="1"/>
</dbReference>